<comment type="caution">
    <text evidence="2">The sequence shown here is derived from an EMBL/GenBank/DDBJ whole genome shotgun (WGS) entry which is preliminary data.</text>
</comment>
<sequence>MSNSAKTRKSTQVSTPSKPKPEPSSGAKPATLAAPSENISSADADGPRPVIAGPVMRKKELIDAVVDRSGIKKKDAKPVIDAMLDVLGEALADHRELNLVPFGKFKVINEKDLSNGKMLRVKIRQIRPVDNNGLNDPALAKP</sequence>
<feature type="compositionally biased region" description="Polar residues" evidence="1">
    <location>
        <begin position="1"/>
        <end position="15"/>
    </location>
</feature>
<dbReference type="InterPro" id="IPR000119">
    <property type="entry name" value="Hist_DNA-bd"/>
</dbReference>
<evidence type="ECO:0000313" key="2">
    <source>
        <dbReference type="EMBL" id="KKN25117.1"/>
    </source>
</evidence>
<feature type="region of interest" description="Disordered" evidence="1">
    <location>
        <begin position="1"/>
        <end position="51"/>
    </location>
</feature>
<organism evidence="2">
    <name type="scientific">marine sediment metagenome</name>
    <dbReference type="NCBI Taxonomy" id="412755"/>
    <lineage>
        <taxon>unclassified sequences</taxon>
        <taxon>metagenomes</taxon>
        <taxon>ecological metagenomes</taxon>
    </lineage>
</organism>
<evidence type="ECO:0000256" key="1">
    <source>
        <dbReference type="SAM" id="MobiDB-lite"/>
    </source>
</evidence>
<dbReference type="EMBL" id="LAZR01002828">
    <property type="protein sequence ID" value="KKN25117.1"/>
    <property type="molecule type" value="Genomic_DNA"/>
</dbReference>
<evidence type="ECO:0008006" key="3">
    <source>
        <dbReference type="Google" id="ProtNLM"/>
    </source>
</evidence>
<reference evidence="2" key="1">
    <citation type="journal article" date="2015" name="Nature">
        <title>Complex archaea that bridge the gap between prokaryotes and eukaryotes.</title>
        <authorList>
            <person name="Spang A."/>
            <person name="Saw J.H."/>
            <person name="Jorgensen S.L."/>
            <person name="Zaremba-Niedzwiedzka K."/>
            <person name="Martijn J."/>
            <person name="Lind A.E."/>
            <person name="van Eijk R."/>
            <person name="Schleper C."/>
            <person name="Guy L."/>
            <person name="Ettema T.J."/>
        </authorList>
    </citation>
    <scope>NUCLEOTIDE SEQUENCE</scope>
</reference>
<dbReference type="GO" id="GO:0030527">
    <property type="term" value="F:structural constituent of chromatin"/>
    <property type="evidence" value="ECO:0007669"/>
    <property type="project" value="InterPro"/>
</dbReference>
<dbReference type="AlphaFoldDB" id="A0A0F9PKS2"/>
<protein>
    <recommendedName>
        <fullName evidence="3">DNA-binding protein HU</fullName>
    </recommendedName>
</protein>
<dbReference type="Pfam" id="PF00216">
    <property type="entry name" value="Bac_DNA_binding"/>
    <property type="match status" value="1"/>
</dbReference>
<gene>
    <name evidence="2" type="ORF">LCGC14_0888080</name>
</gene>
<dbReference type="SUPFAM" id="SSF47729">
    <property type="entry name" value="IHF-like DNA-binding proteins"/>
    <property type="match status" value="1"/>
</dbReference>
<accession>A0A0F9PKS2</accession>
<name>A0A0F9PKS2_9ZZZZ</name>
<proteinExistence type="predicted"/>
<dbReference type="Gene3D" id="4.10.520.10">
    <property type="entry name" value="IHF-like DNA-binding proteins"/>
    <property type="match status" value="1"/>
</dbReference>
<dbReference type="GO" id="GO:0003677">
    <property type="term" value="F:DNA binding"/>
    <property type="evidence" value="ECO:0007669"/>
    <property type="project" value="InterPro"/>
</dbReference>
<dbReference type="InterPro" id="IPR010992">
    <property type="entry name" value="IHF-like_DNA-bd_dom_sf"/>
</dbReference>